<evidence type="ECO:0000313" key="3">
    <source>
        <dbReference type="Proteomes" id="UP000683360"/>
    </source>
</evidence>
<dbReference type="AlphaFoldDB" id="A0A8S3S564"/>
<evidence type="ECO:0000256" key="1">
    <source>
        <dbReference type="SAM" id="MobiDB-lite"/>
    </source>
</evidence>
<dbReference type="SMART" id="SM01411">
    <property type="entry name" value="Ephrin_rec_like"/>
    <property type="match status" value="3"/>
</dbReference>
<dbReference type="GO" id="GO:0003676">
    <property type="term" value="F:nucleic acid binding"/>
    <property type="evidence" value="ECO:0007669"/>
    <property type="project" value="InterPro"/>
</dbReference>
<dbReference type="PANTHER" id="PTHR47236:SF4">
    <property type="entry name" value="GENE 9195-RELATED"/>
    <property type="match status" value="1"/>
</dbReference>
<evidence type="ECO:0000313" key="2">
    <source>
        <dbReference type="EMBL" id="CAG2216507.1"/>
    </source>
</evidence>
<dbReference type="Gene3D" id="6.10.140.1460">
    <property type="match status" value="1"/>
</dbReference>
<feature type="region of interest" description="Disordered" evidence="1">
    <location>
        <begin position="99"/>
        <end position="118"/>
    </location>
</feature>
<gene>
    <name evidence="2" type="ORF">MEDL_30266</name>
</gene>
<sequence length="451" mass="48493">MIDRLLNDLEPIVIESSQDPRYAEHPINAFHLIGRFVYKWPVVYSSILCEDCTLDDTASGEEHGTRLLHTKYTPSHLKGLVDFEPSNYLLKKVVNEEHGTGDVPKPANKSSDYDSSSDQETLDFEDCIYLSKINQRFHDAISHIKEQSEVGVSFSGVCIGRDGKLSLVQVATTIDVFVFDVLSLGPNCWDLGLNELEKDSCKPCTEGYYCDNSIEAIGDLTNYTCPLGQYCPGQTEYGNQYPCPSGTFNNRSGMVNETDCQQCTPGYYCQNTGLPEPQGLCFPGYYCNGSTIDPNPSDGLCPVGNYCPEGSYQPTACPDGTIAASTGNDNLTDCQLCKPGNYCTPASSKNGHSLPCDAGFICMTGSNVASPTDGLIGYICPAGHYCLSGAVTETPCDIGTYAPSTGLGACLDCLEGTTCPTMGMNATLPCPSGHYCLNGTYNDGIPCSIGN</sequence>
<comment type="caution">
    <text evidence="2">The sequence shown here is derived from an EMBL/GenBank/DDBJ whole genome shotgun (WGS) entry which is preliminary data.</text>
</comment>
<dbReference type="SUPFAM" id="SSF57184">
    <property type="entry name" value="Growth factor receptor domain"/>
    <property type="match status" value="2"/>
</dbReference>
<dbReference type="PANTHER" id="PTHR47236">
    <property type="entry name" value="GENE, 32742-RELATED-RELATED"/>
    <property type="match status" value="1"/>
</dbReference>
<name>A0A8S3S564_MYTED</name>
<keyword evidence="3" id="KW-1185">Reference proteome</keyword>
<dbReference type="InterPro" id="IPR036397">
    <property type="entry name" value="RNaseH_sf"/>
</dbReference>
<reference evidence="2" key="1">
    <citation type="submission" date="2021-03" db="EMBL/GenBank/DDBJ databases">
        <authorList>
            <person name="Bekaert M."/>
        </authorList>
    </citation>
    <scope>NUCLEOTIDE SEQUENCE</scope>
</reference>
<accession>A0A8S3S564</accession>
<dbReference type="Gene3D" id="3.30.420.10">
    <property type="entry name" value="Ribonuclease H-like superfamily/Ribonuclease H"/>
    <property type="match status" value="1"/>
</dbReference>
<dbReference type="OrthoDB" id="413581at2759"/>
<dbReference type="Gene3D" id="2.10.50.10">
    <property type="entry name" value="Tumor Necrosis Factor Receptor, subunit A, domain 2"/>
    <property type="match status" value="1"/>
</dbReference>
<dbReference type="Proteomes" id="UP000683360">
    <property type="component" value="Unassembled WGS sequence"/>
</dbReference>
<organism evidence="2 3">
    <name type="scientific">Mytilus edulis</name>
    <name type="common">Blue mussel</name>
    <dbReference type="NCBI Taxonomy" id="6550"/>
    <lineage>
        <taxon>Eukaryota</taxon>
        <taxon>Metazoa</taxon>
        <taxon>Spiralia</taxon>
        <taxon>Lophotrochozoa</taxon>
        <taxon>Mollusca</taxon>
        <taxon>Bivalvia</taxon>
        <taxon>Autobranchia</taxon>
        <taxon>Pteriomorphia</taxon>
        <taxon>Mytilida</taxon>
        <taxon>Mytiloidea</taxon>
        <taxon>Mytilidae</taxon>
        <taxon>Mytilinae</taxon>
        <taxon>Mytilus</taxon>
    </lineage>
</organism>
<dbReference type="InterPro" id="IPR009030">
    <property type="entry name" value="Growth_fac_rcpt_cys_sf"/>
</dbReference>
<protein>
    <submittedName>
        <fullName evidence="2">Uncharacterized protein</fullName>
    </submittedName>
</protein>
<proteinExistence type="predicted"/>
<dbReference type="EMBL" id="CAJPWZ010001484">
    <property type="protein sequence ID" value="CAG2216507.1"/>
    <property type="molecule type" value="Genomic_DNA"/>
</dbReference>